<dbReference type="EMBL" id="JAJKFT010000002">
    <property type="protein sequence ID" value="MCC9627063.1"/>
    <property type="molecule type" value="Genomic_DNA"/>
</dbReference>
<dbReference type="PANTHER" id="PTHR20861">
    <property type="entry name" value="HOMOSERINE/4-DIPHOSPHOCYTIDYL-2-C-METHYL-D-ERYTHRITOL KINASE"/>
    <property type="match status" value="1"/>
</dbReference>
<dbReference type="Pfam" id="PF08544">
    <property type="entry name" value="GHMP_kinases_C"/>
    <property type="match status" value="1"/>
</dbReference>
<protein>
    <recommendedName>
        <fullName evidence="2">GHMP kinase C-terminal domain-containing protein</fullName>
    </recommendedName>
</protein>
<evidence type="ECO:0000256" key="1">
    <source>
        <dbReference type="ARBA" id="ARBA00022679"/>
    </source>
</evidence>
<dbReference type="RefSeq" id="WP_230214831.1">
    <property type="nucleotide sequence ID" value="NZ_JAJKFT010000002.1"/>
</dbReference>
<accession>A0A9X1MH89</accession>
<dbReference type="InterPro" id="IPR004422">
    <property type="entry name" value="RFAP_synthase"/>
</dbReference>
<dbReference type="InterPro" id="IPR013750">
    <property type="entry name" value="GHMP_kinase_C_dom"/>
</dbReference>
<dbReference type="Proteomes" id="UP001139103">
    <property type="component" value="Unassembled WGS sequence"/>
</dbReference>
<keyword evidence="1" id="KW-0808">Transferase</keyword>
<sequence length="332" mass="35896">MLEIRTPSRLHFGLLSFGNPSVAKYGGCGVMIERPALHLTLDPADRFSAHGPTAGRIREFADRWSRSHRRELPAVSISATHTPRQHVGLGLGTQLGLGVATLLNCACQIGHESIEALAASVGRGARSAVGCYGFRQGGFIAERGIETPGHLSPLQTRIEVPADWTFLLVFQTKRSGISGTAETTAFRQLPPVPVEVTEELKRILYEEMTPALEAAEFDRFSDGLFRYGELAGNCFVKVQGGAYLNQLSQRTVDTLQQFGVRGVGQSSWGPTIFALCTGREQAEAAREYLSEALAGEELEMEITTTDNQGAHLIADAGCEWYGTLEDSGVTLG</sequence>
<dbReference type="InterPro" id="IPR036554">
    <property type="entry name" value="GHMP_kinase_C_sf"/>
</dbReference>
<dbReference type="AlphaFoldDB" id="A0A9X1MH89"/>
<feature type="domain" description="GHMP kinase C-terminal" evidence="2">
    <location>
        <begin position="240"/>
        <end position="293"/>
    </location>
</feature>
<comment type="caution">
    <text evidence="3">The sequence shown here is derived from an EMBL/GenBank/DDBJ whole genome shotgun (WGS) entry which is preliminary data.</text>
</comment>
<organism evidence="3 4">
    <name type="scientific">Blastopirellula sediminis</name>
    <dbReference type="NCBI Taxonomy" id="2894196"/>
    <lineage>
        <taxon>Bacteria</taxon>
        <taxon>Pseudomonadati</taxon>
        <taxon>Planctomycetota</taxon>
        <taxon>Planctomycetia</taxon>
        <taxon>Pirellulales</taxon>
        <taxon>Pirellulaceae</taxon>
        <taxon>Blastopirellula</taxon>
    </lineage>
</organism>
<evidence type="ECO:0000259" key="2">
    <source>
        <dbReference type="Pfam" id="PF08544"/>
    </source>
</evidence>
<reference evidence="3" key="1">
    <citation type="submission" date="2021-11" db="EMBL/GenBank/DDBJ databases">
        <title>Genome sequence.</title>
        <authorList>
            <person name="Sun Q."/>
        </authorList>
    </citation>
    <scope>NUCLEOTIDE SEQUENCE</scope>
    <source>
        <strain evidence="3">JC732</strain>
    </source>
</reference>
<evidence type="ECO:0000313" key="3">
    <source>
        <dbReference type="EMBL" id="MCC9627063.1"/>
    </source>
</evidence>
<keyword evidence="4" id="KW-1185">Reference proteome</keyword>
<proteinExistence type="predicted"/>
<gene>
    <name evidence="3" type="ORF">LOC68_01465</name>
</gene>
<dbReference type="PIRSF" id="PIRSF004884">
    <property type="entry name" value="Sugar_kin_arch"/>
    <property type="match status" value="1"/>
</dbReference>
<name>A0A9X1MH89_9BACT</name>
<dbReference type="PANTHER" id="PTHR20861:SF6">
    <property type="entry name" value="BETA-RIBOFURANOSYLPHENOL 5'-PHOSPHATE SYNTHASE"/>
    <property type="match status" value="1"/>
</dbReference>
<dbReference type="GO" id="GO:0016740">
    <property type="term" value="F:transferase activity"/>
    <property type="evidence" value="ECO:0007669"/>
    <property type="project" value="UniProtKB-KW"/>
</dbReference>
<dbReference type="Gene3D" id="3.30.70.890">
    <property type="entry name" value="GHMP kinase, C-terminal domain"/>
    <property type="match status" value="1"/>
</dbReference>
<evidence type="ECO:0000313" key="4">
    <source>
        <dbReference type="Proteomes" id="UP001139103"/>
    </source>
</evidence>